<evidence type="ECO:0000256" key="12">
    <source>
        <dbReference type="NCBIfam" id="TIGR01474"/>
    </source>
</evidence>
<dbReference type="Pfam" id="PF01040">
    <property type="entry name" value="UbiA"/>
    <property type="match status" value="1"/>
</dbReference>
<evidence type="ECO:0000313" key="14">
    <source>
        <dbReference type="Proteomes" id="UP001162880"/>
    </source>
</evidence>
<keyword evidence="6 11" id="KW-0808">Transferase</keyword>
<evidence type="ECO:0000256" key="1">
    <source>
        <dbReference type="ARBA" id="ARBA00001946"/>
    </source>
</evidence>
<dbReference type="EMBL" id="JALHLE010000009">
    <property type="protein sequence ID" value="MCJ2178516.1"/>
    <property type="molecule type" value="Genomic_DNA"/>
</dbReference>
<feature type="transmembrane region" description="Helical" evidence="11">
    <location>
        <begin position="135"/>
        <end position="152"/>
    </location>
</feature>
<feature type="transmembrane region" description="Helical" evidence="11">
    <location>
        <begin position="41"/>
        <end position="59"/>
    </location>
</feature>
<protein>
    <recommendedName>
        <fullName evidence="11 12">4-hydroxybenzoate octaprenyltransferase</fullName>
        <ecNumber evidence="11 12">2.5.1.39</ecNumber>
    </recommendedName>
    <alternativeName>
        <fullName evidence="11">4-HB polyprenyltransferase</fullName>
    </alternativeName>
</protein>
<dbReference type="InterPro" id="IPR044878">
    <property type="entry name" value="UbiA_sf"/>
</dbReference>
<feature type="transmembrane region" description="Helical" evidence="11">
    <location>
        <begin position="188"/>
        <end position="207"/>
    </location>
</feature>
<feature type="transmembrane region" description="Helical" evidence="11">
    <location>
        <begin position="228"/>
        <end position="248"/>
    </location>
</feature>
<keyword evidence="10 11" id="KW-0472">Membrane</keyword>
<dbReference type="NCBIfam" id="TIGR01474">
    <property type="entry name" value="ubiA_proteo"/>
    <property type="match status" value="1"/>
</dbReference>
<comment type="subcellular location">
    <subcellularLocation>
        <location evidence="11">Cell inner membrane</location>
        <topology evidence="11">Multi-pass membrane protein</topology>
    </subcellularLocation>
    <subcellularLocation>
        <location evidence="2">Membrane</location>
        <topology evidence="2">Multi-pass membrane protein</topology>
    </subcellularLocation>
</comment>
<gene>
    <name evidence="11 13" type="primary">ubiA</name>
    <name evidence="13" type="ORF">MTR64_08075</name>
</gene>
<proteinExistence type="inferred from homology"/>
<keyword evidence="8 11" id="KW-0812">Transmembrane</keyword>
<keyword evidence="14" id="KW-1185">Reference proteome</keyword>
<evidence type="ECO:0000256" key="3">
    <source>
        <dbReference type="ARBA" id="ARBA00005985"/>
    </source>
</evidence>
<comment type="caution">
    <text evidence="13">The sequence shown here is derived from an EMBL/GenBank/DDBJ whole genome shotgun (WGS) entry which is preliminary data.</text>
</comment>
<keyword evidence="9 11" id="KW-1133">Transmembrane helix</keyword>
<feature type="transmembrane region" description="Helical" evidence="11">
    <location>
        <begin position="65"/>
        <end position="87"/>
    </location>
</feature>
<comment type="similarity">
    <text evidence="3 11">Belongs to the UbiA prenyltransferase family.</text>
</comment>
<evidence type="ECO:0000313" key="13">
    <source>
        <dbReference type="EMBL" id="MCJ2178516.1"/>
    </source>
</evidence>
<dbReference type="EC" id="2.5.1.39" evidence="11 12"/>
<evidence type="ECO:0000256" key="2">
    <source>
        <dbReference type="ARBA" id="ARBA00004141"/>
    </source>
</evidence>
<dbReference type="CDD" id="cd13959">
    <property type="entry name" value="PT_UbiA_COQ2"/>
    <property type="match status" value="1"/>
</dbReference>
<dbReference type="GO" id="GO:0008412">
    <property type="term" value="F:4-hydroxybenzoate polyprenyltransferase activity"/>
    <property type="evidence" value="ECO:0007669"/>
    <property type="project" value="UniProtKB-EC"/>
</dbReference>
<dbReference type="Gene3D" id="1.20.120.1780">
    <property type="entry name" value="UbiA prenyltransferase"/>
    <property type="match status" value="1"/>
</dbReference>
<dbReference type="HAMAP" id="MF_01635">
    <property type="entry name" value="UbiA"/>
    <property type="match status" value="1"/>
</dbReference>
<keyword evidence="11" id="KW-0460">Magnesium</keyword>
<comment type="catalytic activity">
    <reaction evidence="11">
        <text>all-trans-octaprenyl diphosphate + 4-hydroxybenzoate = 4-hydroxy-3-(all-trans-octaprenyl)benzoate + diphosphate</text>
        <dbReference type="Rhea" id="RHEA:27782"/>
        <dbReference type="ChEBI" id="CHEBI:1617"/>
        <dbReference type="ChEBI" id="CHEBI:17879"/>
        <dbReference type="ChEBI" id="CHEBI:33019"/>
        <dbReference type="ChEBI" id="CHEBI:57711"/>
        <dbReference type="EC" id="2.5.1.39"/>
    </reaction>
</comment>
<feature type="transmembrane region" description="Helical" evidence="11">
    <location>
        <begin position="108"/>
        <end position="129"/>
    </location>
</feature>
<comment type="cofactor">
    <cofactor evidence="1 11">
        <name>Mg(2+)</name>
        <dbReference type="ChEBI" id="CHEBI:18420"/>
    </cofactor>
</comment>
<dbReference type="InterPro" id="IPR039653">
    <property type="entry name" value="Prenyltransferase"/>
</dbReference>
<organism evidence="13 14">
    <name type="scientific">Novosphingobium album</name>
    <name type="common">ex Hu et al. 2023</name>
    <dbReference type="NCBI Taxonomy" id="2930093"/>
    <lineage>
        <taxon>Bacteria</taxon>
        <taxon>Pseudomonadati</taxon>
        <taxon>Pseudomonadota</taxon>
        <taxon>Alphaproteobacteria</taxon>
        <taxon>Sphingomonadales</taxon>
        <taxon>Sphingomonadaceae</taxon>
        <taxon>Novosphingobium</taxon>
    </lineage>
</organism>
<evidence type="ECO:0000256" key="4">
    <source>
        <dbReference type="ARBA" id="ARBA00022475"/>
    </source>
</evidence>
<comment type="function">
    <text evidence="11">Catalyzes the prenylation of para-hydroxybenzoate (PHB) with an all-trans polyprenyl group. Mediates the second step in the final reaction sequence of ubiquinone-8 (UQ-8) biosynthesis, which is the condensation of the polyisoprenoid side chain with PHB, generating the first membrane-bound Q intermediate 3-octaprenyl-4-hydroxybenzoate.</text>
</comment>
<reference evidence="13" key="1">
    <citation type="submission" date="2022-03" db="EMBL/GenBank/DDBJ databases">
        <title>Identification of a novel bacterium isolated from mangrove sediments.</title>
        <authorList>
            <person name="Pan X."/>
        </authorList>
    </citation>
    <scope>NUCLEOTIDE SEQUENCE</scope>
    <source>
        <strain evidence="13">B2580</strain>
    </source>
</reference>
<dbReference type="Proteomes" id="UP001162880">
    <property type="component" value="Unassembled WGS sequence"/>
</dbReference>
<keyword evidence="7 11" id="KW-0831">Ubiquinone biosynthesis</keyword>
<accession>A0ABT0B0Q8</accession>
<evidence type="ECO:0000256" key="10">
    <source>
        <dbReference type="ARBA" id="ARBA00023136"/>
    </source>
</evidence>
<dbReference type="InterPro" id="IPR006370">
    <property type="entry name" value="HB_polyprenyltransferase-like"/>
</dbReference>
<name>A0ABT0B0Q8_9SPHN</name>
<keyword evidence="5 11" id="KW-0997">Cell inner membrane</keyword>
<dbReference type="RefSeq" id="WP_243992627.1">
    <property type="nucleotide sequence ID" value="NZ_JALHLE010000009.1"/>
</dbReference>
<dbReference type="InterPro" id="IPR000537">
    <property type="entry name" value="UbiA_prenyltransferase"/>
</dbReference>
<keyword evidence="4 11" id="KW-1003">Cell membrane</keyword>
<feature type="transmembrane region" description="Helical" evidence="11">
    <location>
        <begin position="254"/>
        <end position="272"/>
    </location>
</feature>
<evidence type="ECO:0000256" key="9">
    <source>
        <dbReference type="ARBA" id="ARBA00022989"/>
    </source>
</evidence>
<dbReference type="Gene3D" id="1.10.357.140">
    <property type="entry name" value="UbiA prenyltransferase"/>
    <property type="match status" value="1"/>
</dbReference>
<evidence type="ECO:0000256" key="5">
    <source>
        <dbReference type="ARBA" id="ARBA00022519"/>
    </source>
</evidence>
<evidence type="ECO:0000256" key="8">
    <source>
        <dbReference type="ARBA" id="ARBA00022692"/>
    </source>
</evidence>
<dbReference type="PANTHER" id="PTHR11048">
    <property type="entry name" value="PRENYLTRANSFERASES"/>
    <property type="match status" value="1"/>
</dbReference>
<dbReference type="InterPro" id="IPR030470">
    <property type="entry name" value="UbiA_prenylTrfase_CS"/>
</dbReference>
<evidence type="ECO:0000256" key="7">
    <source>
        <dbReference type="ARBA" id="ARBA00022688"/>
    </source>
</evidence>
<dbReference type="PROSITE" id="PS00943">
    <property type="entry name" value="UBIA"/>
    <property type="match status" value="1"/>
</dbReference>
<dbReference type="PANTHER" id="PTHR11048:SF28">
    <property type="entry name" value="4-HYDROXYBENZOATE POLYPRENYLTRANSFERASE, MITOCHONDRIAL"/>
    <property type="match status" value="1"/>
</dbReference>
<sequence>MNEPSSLSDPGVPDTEHRGLVSLLPEPYRSYAMLARFDRPIGSWLLFWPCAWGVLLAGGEERWSLILWFLLGSIAMRGAGCVYNDIVDADLDRQVARTAARPVASGRVSLQAAWTWLIALCLVGLVVLLQLRWQAQLVALGSIALVAAYPFMKRITWWPQAWLGLVFTWGALVGWVEVRGDHLEALAALYAGSIVWCIGYDTIYALQDREDDALVGIRSSALRLGSRVRAGVGAFYALAVAFWALAFWALRPDWVALVALAPVAMHMAFQVVTLNPDSGENALARFRSNRDLGLVMALACWVVGNAGVI</sequence>
<evidence type="ECO:0000256" key="6">
    <source>
        <dbReference type="ARBA" id="ARBA00022679"/>
    </source>
</evidence>
<comment type="pathway">
    <text evidence="11">Cofactor biosynthesis; ubiquinone biosynthesis.</text>
</comment>
<evidence type="ECO:0000256" key="11">
    <source>
        <dbReference type="HAMAP-Rule" id="MF_01635"/>
    </source>
</evidence>